<dbReference type="GO" id="GO:0016209">
    <property type="term" value="F:antioxidant activity"/>
    <property type="evidence" value="ECO:0007669"/>
    <property type="project" value="InterPro"/>
</dbReference>
<dbReference type="PANTHER" id="PTHR42852">
    <property type="entry name" value="THIOL:DISULFIDE INTERCHANGE PROTEIN DSBE"/>
    <property type="match status" value="1"/>
</dbReference>
<name>A0AAU7NQW3_9GAMM</name>
<sequence length="193" mass="21990">MHVSTKTSKQEQSKSYQIGHLITELSLPAIDGSRFNLKQIQGKRYLLSFMRFAACPFCQLRIHELISRWQELSDDFTVIAVFDSPLSNLQKQAGKQSTPFPILADEYSKYYDKFAIRRSLTGTLKAMLFRMPMLLNAMFVKGYFPSSIKGEMTTMPADILVDEQGMIVEIYHGKDSGDHLSFERIKVFASGVN</sequence>
<evidence type="ECO:0000313" key="3">
    <source>
        <dbReference type="Proteomes" id="UP001225378"/>
    </source>
</evidence>
<dbReference type="GO" id="GO:0016491">
    <property type="term" value="F:oxidoreductase activity"/>
    <property type="evidence" value="ECO:0007669"/>
    <property type="project" value="InterPro"/>
</dbReference>
<dbReference type="KEGG" id="mech:Q9L42_013330"/>
<dbReference type="InterPro" id="IPR013766">
    <property type="entry name" value="Thioredoxin_domain"/>
</dbReference>
<evidence type="ECO:0000313" key="2">
    <source>
        <dbReference type="EMBL" id="XBS19347.1"/>
    </source>
</evidence>
<dbReference type="Proteomes" id="UP001225378">
    <property type="component" value="Chromosome"/>
</dbReference>
<dbReference type="AlphaFoldDB" id="A0AAU7NQW3"/>
<dbReference type="InterPro" id="IPR000866">
    <property type="entry name" value="AhpC/TSA"/>
</dbReference>
<gene>
    <name evidence="2" type="ORF">Q9L42_013330</name>
</gene>
<dbReference type="Pfam" id="PF00578">
    <property type="entry name" value="AhpC-TSA"/>
    <property type="match status" value="1"/>
</dbReference>
<dbReference type="SUPFAM" id="SSF52833">
    <property type="entry name" value="Thioredoxin-like"/>
    <property type="match status" value="1"/>
</dbReference>
<organism evidence="2 3">
    <name type="scientific">Methylomarinum roseum</name>
    <dbReference type="NCBI Taxonomy" id="3067653"/>
    <lineage>
        <taxon>Bacteria</taxon>
        <taxon>Pseudomonadati</taxon>
        <taxon>Pseudomonadota</taxon>
        <taxon>Gammaproteobacteria</taxon>
        <taxon>Methylococcales</taxon>
        <taxon>Methylococcaceae</taxon>
        <taxon>Methylomarinum</taxon>
    </lineage>
</organism>
<dbReference type="EMBL" id="CP157743">
    <property type="protein sequence ID" value="XBS19347.1"/>
    <property type="molecule type" value="Genomic_DNA"/>
</dbReference>
<dbReference type="PROSITE" id="PS51352">
    <property type="entry name" value="THIOREDOXIN_2"/>
    <property type="match status" value="1"/>
</dbReference>
<evidence type="ECO:0000259" key="1">
    <source>
        <dbReference type="PROSITE" id="PS51352"/>
    </source>
</evidence>
<protein>
    <submittedName>
        <fullName evidence="2">Redoxin domain-containing protein</fullName>
    </submittedName>
</protein>
<feature type="domain" description="Thioredoxin" evidence="1">
    <location>
        <begin position="16"/>
        <end position="190"/>
    </location>
</feature>
<proteinExistence type="predicted"/>
<dbReference type="RefSeq" id="WP_305907899.1">
    <property type="nucleotide sequence ID" value="NZ_CP157743.1"/>
</dbReference>
<dbReference type="InterPro" id="IPR050553">
    <property type="entry name" value="Thioredoxin_ResA/DsbE_sf"/>
</dbReference>
<dbReference type="Gene3D" id="3.40.30.10">
    <property type="entry name" value="Glutaredoxin"/>
    <property type="match status" value="1"/>
</dbReference>
<dbReference type="InterPro" id="IPR036249">
    <property type="entry name" value="Thioredoxin-like_sf"/>
</dbReference>
<accession>A0AAU7NQW3</accession>
<reference evidence="2 3" key="1">
    <citation type="journal article" date="2024" name="Microbiology">
        <title>Methylomarinum rosea sp. nov., a novel halophilic methanotrophic bacterium from the hypersaline Lake Elton.</title>
        <authorList>
            <person name="Suleimanov R.Z."/>
            <person name="Oshkin I.Y."/>
            <person name="Danilova O.V."/>
            <person name="Suzina N.E."/>
            <person name="Dedysh S.N."/>
        </authorList>
    </citation>
    <scope>NUCLEOTIDE SEQUENCE [LARGE SCALE GENOMIC DNA]</scope>
    <source>
        <strain evidence="2 3">Ch1-1</strain>
    </source>
</reference>
<dbReference type="PANTHER" id="PTHR42852:SF13">
    <property type="entry name" value="PROTEIN DIPZ"/>
    <property type="match status" value="1"/>
</dbReference>
<keyword evidence="3" id="KW-1185">Reference proteome</keyword>